<dbReference type="AlphaFoldDB" id="A0A7W7D4R9"/>
<evidence type="ECO:0000259" key="3">
    <source>
        <dbReference type="Pfam" id="PF10145"/>
    </source>
</evidence>
<feature type="domain" description="Phage tail tape measure protein" evidence="3">
    <location>
        <begin position="233"/>
        <end position="433"/>
    </location>
</feature>
<protein>
    <submittedName>
        <fullName evidence="4">Phage-related minor tail protein</fullName>
    </submittedName>
</protein>
<dbReference type="InterPro" id="IPR010090">
    <property type="entry name" value="Phage_tape_meas"/>
</dbReference>
<keyword evidence="5" id="KW-1185">Reference proteome</keyword>
<feature type="region of interest" description="Disordered" evidence="2">
    <location>
        <begin position="1047"/>
        <end position="1084"/>
    </location>
</feature>
<accession>A0A7W7D4R9</accession>
<comment type="caution">
    <text evidence="4">The sequence shown here is derived from an EMBL/GenBank/DDBJ whole genome shotgun (WGS) entry which is preliminary data.</text>
</comment>
<feature type="compositionally biased region" description="Low complexity" evidence="2">
    <location>
        <begin position="155"/>
        <end position="165"/>
    </location>
</feature>
<organism evidence="4 5">
    <name type="scientific">Sphaerisporangium siamense</name>
    <dbReference type="NCBI Taxonomy" id="795645"/>
    <lineage>
        <taxon>Bacteria</taxon>
        <taxon>Bacillati</taxon>
        <taxon>Actinomycetota</taxon>
        <taxon>Actinomycetes</taxon>
        <taxon>Streptosporangiales</taxon>
        <taxon>Streptosporangiaceae</taxon>
        <taxon>Sphaerisporangium</taxon>
    </lineage>
</organism>
<evidence type="ECO:0000313" key="4">
    <source>
        <dbReference type="EMBL" id="MBB4700081.1"/>
    </source>
</evidence>
<dbReference type="PANTHER" id="PTHR37813:SF1">
    <property type="entry name" value="FELS-2 PROPHAGE PROTEIN"/>
    <property type="match status" value="1"/>
</dbReference>
<dbReference type="Gene3D" id="1.20.120.20">
    <property type="entry name" value="Apolipoprotein"/>
    <property type="match status" value="1"/>
</dbReference>
<proteinExistence type="predicted"/>
<evidence type="ECO:0000313" key="5">
    <source>
        <dbReference type="Proteomes" id="UP000542210"/>
    </source>
</evidence>
<gene>
    <name evidence="4" type="ORF">BJ982_001625</name>
</gene>
<dbReference type="EMBL" id="JACHND010000001">
    <property type="protein sequence ID" value="MBB4700081.1"/>
    <property type="molecule type" value="Genomic_DNA"/>
</dbReference>
<dbReference type="Proteomes" id="UP000542210">
    <property type="component" value="Unassembled WGS sequence"/>
</dbReference>
<dbReference type="RefSeq" id="WP_184877973.1">
    <property type="nucleotide sequence ID" value="NZ_BOOV01000009.1"/>
</dbReference>
<evidence type="ECO:0000256" key="2">
    <source>
        <dbReference type="SAM" id="MobiDB-lite"/>
    </source>
</evidence>
<evidence type="ECO:0000256" key="1">
    <source>
        <dbReference type="ARBA" id="ARBA00022612"/>
    </source>
</evidence>
<dbReference type="PANTHER" id="PTHR37813">
    <property type="entry name" value="FELS-2 PROPHAGE PROTEIN"/>
    <property type="match status" value="1"/>
</dbReference>
<reference evidence="4 5" key="1">
    <citation type="submission" date="2020-08" db="EMBL/GenBank/DDBJ databases">
        <title>Sequencing the genomes of 1000 actinobacteria strains.</title>
        <authorList>
            <person name="Klenk H.-P."/>
        </authorList>
    </citation>
    <scope>NUCLEOTIDE SEQUENCE [LARGE SCALE GENOMIC DNA]</scope>
    <source>
        <strain evidence="4 5">DSM 45784</strain>
    </source>
</reference>
<feature type="region of interest" description="Disordered" evidence="2">
    <location>
        <begin position="108"/>
        <end position="165"/>
    </location>
</feature>
<dbReference type="Pfam" id="PF10145">
    <property type="entry name" value="PhageMin_Tail"/>
    <property type="match status" value="1"/>
</dbReference>
<keyword evidence="1" id="KW-1188">Viral release from host cell</keyword>
<name>A0A7W7D4R9_9ACTN</name>
<sequence length="1115" mass="117650">MALKVGDLVAFMELDNKGFTSGAAQVDQTMNRLQSGATRTTGAIERDVVQSFARVADAIARGVDPDEALRDLDRLVAGFDSGMTEMVADAGTGGQRVVSELRNALDQVEDEARRAGRDAGAGLADGLEDGLGDTSSAARRHGQDAGEALGEGTESSGRSRMSGAMSGLMSGLKAAPWLAAAAAAGAAIGGALMSGLESAMEAEKAKKKLFAQVGAFGDDAGKLGKVAGAVYADAYGESMGDVTDAIKSVVQNMDGMNKAGEESLTGVTKRAMDVATIMDEDVSSVTRAVSQILRTDLAPNAEAAFDLIVKGTQLGLNKSEDLLDSYNEYATQFRSIGLDGQTALGLISQGLKAGARDADVVTDTIKEFALEAVKGGDNVKKGFTDLGLNADAMVAKFAAGGPTAAKAFDTVLDKLRGIEDPAKRNAVAVELFGTKAEDMAGALYALDPSKAVESLGQVDGAAKNAGDTLQDTASNKVEAFKRGLEQNVTNFIGEKVLPALEELWKGFEGSGLSETLSGVRDKAGEVFGGIVDDIKQWASDNEETLDGIRDRFSDIFEEIGETVDSALELIQEVWDEWGDEIMEVVTFVLDHVGALIEGALQTIKGIFKTITGMIKGDWSKVWEGLGDIVDGATKGIRNIINDVMRAILKSWGLDWDEIKKTVRKKIDDVVKFVEDLPDNLKKIFKDAKNWLLNAGKAVIDGLIGGIKSKVKELGDNLAQITQFIKDNKGPIDKDRVLLEPAGRAIIDGLIAGMRGSEDKLKGALETLTGIIKDGFGKTPKSDPLVDFITANTTKLSKLADEREAILKRIADAKEYAKQIEQSAKDFAKLTGIEDPTSASDLTSGLKDRLQQMKDFAKNIQELAKRGLNKTILKQIIDAGVEGGGSLAEMLVGADDSEIKALNKAQKQIDSMSKKLGKIGADALYDTGKKAGTGYLKGLEDSLKKLDATMKKIVDALVKAIKKELKIKSPSQVMAEIGEQTIDGLPVGFDKAAPRMLDRLKLIGKDIGDQVAATAQAAISGSAYQARPEEAQLKRLLGGAKFGLAVEGLQPERGGGGSGSVPPAAPTGGGDPYSSPQDAVGGKPSVVVNMPNAVMREEADAQRLGNEFGFKYLATP</sequence>